<organism evidence="11 12">
    <name type="scientific">Micrococcus cohnii</name>
    <dbReference type="NCBI Taxonomy" id="993416"/>
    <lineage>
        <taxon>Bacteria</taxon>
        <taxon>Bacillati</taxon>
        <taxon>Actinomycetota</taxon>
        <taxon>Actinomycetes</taxon>
        <taxon>Micrococcales</taxon>
        <taxon>Micrococcaceae</taxon>
        <taxon>Micrococcus</taxon>
    </lineage>
</organism>
<evidence type="ECO:0000256" key="7">
    <source>
        <dbReference type="ARBA" id="ARBA00023204"/>
    </source>
</evidence>
<evidence type="ECO:0000259" key="9">
    <source>
        <dbReference type="PROSITE" id="PS51192"/>
    </source>
</evidence>
<dbReference type="SMART" id="SM00487">
    <property type="entry name" value="DEXDc"/>
    <property type="match status" value="1"/>
</dbReference>
<dbReference type="GO" id="GO:0016787">
    <property type="term" value="F:hydrolase activity"/>
    <property type="evidence" value="ECO:0007669"/>
    <property type="project" value="UniProtKB-KW"/>
</dbReference>
<reference evidence="11 12" key="1">
    <citation type="submission" date="2020-08" db="EMBL/GenBank/DDBJ databases">
        <title>Sequencing the genomes of 1000 actinobacteria strains.</title>
        <authorList>
            <person name="Klenk H.-P."/>
        </authorList>
    </citation>
    <scope>NUCLEOTIDE SEQUENCE [LARGE SCALE GENOMIC DNA]</scope>
    <source>
        <strain evidence="11 12">DSM 23974</strain>
    </source>
</reference>
<gene>
    <name evidence="11" type="ORF">HDA30_000520</name>
</gene>
<evidence type="ECO:0000313" key="12">
    <source>
        <dbReference type="Proteomes" id="UP000540191"/>
    </source>
</evidence>
<dbReference type="AlphaFoldDB" id="A0A7W7GMV4"/>
<evidence type="ECO:0000256" key="3">
    <source>
        <dbReference type="ARBA" id="ARBA00022801"/>
    </source>
</evidence>
<keyword evidence="12" id="KW-1185">Reference proteome</keyword>
<dbReference type="RefSeq" id="WP_184241034.1">
    <property type="nucleotide sequence ID" value="NZ_JACHNA010000001.1"/>
</dbReference>
<name>A0A7W7GMV4_9MICC</name>
<sequence>MSAAAEPHPFDVPLRGLLGARTAGRLEKELGLRTCGELLDHVPRRWIERGELTSIASLPIDEQVTIVAEVTDVSTRRMHSRPGFIVDVTVADPDLDGSSGASLSMAYFNGHEARRRLSPGVRAMFQGKTTLYRGRVTLNNPDFTVLDAEAEGDPDVRPLPVYPATAKLPSWVLREAVETVLDGVDWGRVEDVPAPAVRAAIGTQTGTVALPDVEGAYRGMHAPDEVSCVEPARQSLALREALVTQAGLARRRAATRRQQGRAWPRVEAGLVDALLQRLPFERTQGQITVGERIGADLADSAPMSRLLQGDVGAGKTLVALLAMLQVVDAGGQAALVAPTEVLAQQHHRSLLELLGPLARRGDSAAGHGPFLFDEAAQSGPTTRVELLTGSMRTAARREAMLAMASGQAGITVGTHALLSEKVGFAQLGLVVVDEQHRFGVDQREALRRANPGTHLLVMSATPIPRSVAMTVFGDLDLTVLEGLPSGRRPVRTHVARVAHGPRIVDRVWEVISEHVRDGRQAFVVCPRIDPDPEDPAHANVEDMLERMRRLPALAGVRVAAVHGRMEQAEQDEVMRAVAAGEVDVLVATTVIEVGVDVPNASVMAVLDAEDFGLSTLHQLRGRVGRGGHPALCLLVTRLPDGHRSLERLEVLEATDDGMRIAREDLRQRGVGDVLGAAQSGLRTGLRHLDVVGDAALVAFAADVVIEPASASGAASNEETSADGPRRDALLTDRDRAQLAAAVDRFERLRTDAVDYARKG</sequence>
<evidence type="ECO:0000259" key="10">
    <source>
        <dbReference type="PROSITE" id="PS51194"/>
    </source>
</evidence>
<keyword evidence="5" id="KW-0067">ATP-binding</keyword>
<evidence type="ECO:0000256" key="1">
    <source>
        <dbReference type="ARBA" id="ARBA00022741"/>
    </source>
</evidence>
<dbReference type="PROSITE" id="PS51192">
    <property type="entry name" value="HELICASE_ATP_BIND_1"/>
    <property type="match status" value="1"/>
</dbReference>
<dbReference type="Pfam" id="PF17191">
    <property type="entry name" value="RecG_wedge"/>
    <property type="match status" value="1"/>
</dbReference>
<evidence type="ECO:0000313" key="11">
    <source>
        <dbReference type="EMBL" id="MBB4735012.1"/>
    </source>
</evidence>
<evidence type="ECO:0000256" key="2">
    <source>
        <dbReference type="ARBA" id="ARBA00022763"/>
    </source>
</evidence>
<dbReference type="Gene3D" id="3.40.50.300">
    <property type="entry name" value="P-loop containing nucleotide triphosphate hydrolases"/>
    <property type="match status" value="2"/>
</dbReference>
<dbReference type="InterPro" id="IPR033454">
    <property type="entry name" value="RecG_wedge"/>
</dbReference>
<keyword evidence="3 11" id="KW-0378">Hydrolase</keyword>
<dbReference type="EC" id="3.6.4.12" evidence="11"/>
<dbReference type="SUPFAM" id="SSF52540">
    <property type="entry name" value="P-loop containing nucleoside triphosphate hydrolases"/>
    <property type="match status" value="1"/>
</dbReference>
<proteinExistence type="predicted"/>
<dbReference type="CDD" id="cd04488">
    <property type="entry name" value="RecG_wedge_OBF"/>
    <property type="match status" value="1"/>
</dbReference>
<comment type="caution">
    <text evidence="11">The sequence shown here is derived from an EMBL/GenBank/DDBJ whole genome shotgun (WGS) entry which is preliminary data.</text>
</comment>
<dbReference type="Pfam" id="PF00271">
    <property type="entry name" value="Helicase_C"/>
    <property type="match status" value="1"/>
</dbReference>
<keyword evidence="6" id="KW-0238">DNA-binding</keyword>
<dbReference type="InterPro" id="IPR014001">
    <property type="entry name" value="Helicase_ATP-bd"/>
</dbReference>
<dbReference type="EMBL" id="JACHNA010000001">
    <property type="protein sequence ID" value="MBB4735012.1"/>
    <property type="molecule type" value="Genomic_DNA"/>
</dbReference>
<dbReference type="PANTHER" id="PTHR47964">
    <property type="entry name" value="ATP-DEPENDENT DNA HELICASE HOMOLOG RECG, CHLOROPLASTIC"/>
    <property type="match status" value="1"/>
</dbReference>
<dbReference type="SUPFAM" id="SSF50249">
    <property type="entry name" value="Nucleic acid-binding proteins"/>
    <property type="match status" value="1"/>
</dbReference>
<dbReference type="Proteomes" id="UP000540191">
    <property type="component" value="Unassembled WGS sequence"/>
</dbReference>
<dbReference type="GO" id="GO:0006281">
    <property type="term" value="P:DNA repair"/>
    <property type="evidence" value="ECO:0007669"/>
    <property type="project" value="UniProtKB-KW"/>
</dbReference>
<keyword evidence="4 11" id="KW-0347">Helicase</keyword>
<keyword evidence="2" id="KW-0227">DNA damage</keyword>
<dbReference type="Gene3D" id="2.40.50.140">
    <property type="entry name" value="Nucleic acid-binding proteins"/>
    <property type="match status" value="1"/>
</dbReference>
<protein>
    <submittedName>
        <fullName evidence="11">ATP-dependent DNA helicase RecG</fullName>
        <ecNumber evidence="11">3.6.4.12</ecNumber>
    </submittedName>
</protein>
<dbReference type="InterPro" id="IPR027417">
    <property type="entry name" value="P-loop_NTPase"/>
</dbReference>
<dbReference type="InterPro" id="IPR047112">
    <property type="entry name" value="RecG/Mfd"/>
</dbReference>
<evidence type="ECO:0000256" key="8">
    <source>
        <dbReference type="SAM" id="MobiDB-lite"/>
    </source>
</evidence>
<dbReference type="PANTHER" id="PTHR47964:SF1">
    <property type="entry name" value="ATP-DEPENDENT DNA HELICASE HOMOLOG RECG, CHLOROPLASTIC"/>
    <property type="match status" value="1"/>
</dbReference>
<keyword evidence="7" id="KW-0234">DNA repair</keyword>
<dbReference type="SMART" id="SM00490">
    <property type="entry name" value="HELICc"/>
    <property type="match status" value="1"/>
</dbReference>
<feature type="domain" description="Helicase C-terminal" evidence="10">
    <location>
        <begin position="502"/>
        <end position="666"/>
    </location>
</feature>
<dbReference type="GO" id="GO:0003677">
    <property type="term" value="F:DNA binding"/>
    <property type="evidence" value="ECO:0007669"/>
    <property type="project" value="UniProtKB-KW"/>
</dbReference>
<evidence type="ECO:0000256" key="5">
    <source>
        <dbReference type="ARBA" id="ARBA00022840"/>
    </source>
</evidence>
<dbReference type="InterPro" id="IPR011545">
    <property type="entry name" value="DEAD/DEAH_box_helicase_dom"/>
</dbReference>
<dbReference type="PROSITE" id="PS51194">
    <property type="entry name" value="HELICASE_CTER"/>
    <property type="match status" value="1"/>
</dbReference>
<accession>A0A7W7GMV4</accession>
<dbReference type="GO" id="GO:0005524">
    <property type="term" value="F:ATP binding"/>
    <property type="evidence" value="ECO:0007669"/>
    <property type="project" value="UniProtKB-KW"/>
</dbReference>
<feature type="region of interest" description="Disordered" evidence="8">
    <location>
        <begin position="710"/>
        <end position="729"/>
    </location>
</feature>
<feature type="domain" description="Helicase ATP-binding" evidence="9">
    <location>
        <begin position="296"/>
        <end position="480"/>
    </location>
</feature>
<dbReference type="InterPro" id="IPR012340">
    <property type="entry name" value="NA-bd_OB-fold"/>
</dbReference>
<evidence type="ECO:0000256" key="4">
    <source>
        <dbReference type="ARBA" id="ARBA00022806"/>
    </source>
</evidence>
<dbReference type="InterPro" id="IPR001650">
    <property type="entry name" value="Helicase_C-like"/>
</dbReference>
<evidence type="ECO:0000256" key="6">
    <source>
        <dbReference type="ARBA" id="ARBA00023125"/>
    </source>
</evidence>
<dbReference type="GO" id="GO:0003678">
    <property type="term" value="F:DNA helicase activity"/>
    <property type="evidence" value="ECO:0007669"/>
    <property type="project" value="UniProtKB-EC"/>
</dbReference>
<keyword evidence="1" id="KW-0547">Nucleotide-binding</keyword>
<dbReference type="Pfam" id="PF00270">
    <property type="entry name" value="DEAD"/>
    <property type="match status" value="1"/>
</dbReference>